<dbReference type="InterPro" id="IPR018253">
    <property type="entry name" value="DnaJ_domain_CS"/>
</dbReference>
<dbReference type="InParanoid" id="A0A136J0Z5"/>
<evidence type="ECO:0000256" key="5">
    <source>
        <dbReference type="SAM" id="MobiDB-lite"/>
    </source>
</evidence>
<dbReference type="InterPro" id="IPR054076">
    <property type="entry name" value="ZUO1-like_ZHD"/>
</dbReference>
<dbReference type="PRINTS" id="PR00625">
    <property type="entry name" value="JDOMAIN"/>
</dbReference>
<dbReference type="Gene3D" id="3.30.160.60">
    <property type="entry name" value="Classic Zinc Finger"/>
    <property type="match status" value="1"/>
</dbReference>
<dbReference type="Pfam" id="PF00226">
    <property type="entry name" value="DnaJ"/>
    <property type="match status" value="1"/>
</dbReference>
<dbReference type="InterPro" id="IPR036236">
    <property type="entry name" value="Znf_C2H2_sf"/>
</dbReference>
<reference evidence="9" key="1">
    <citation type="submission" date="2016-02" db="EMBL/GenBank/DDBJ databases">
        <title>Draft genome sequence of Microdochium bolleyi, a fungal endophyte of beachgrass.</title>
        <authorList>
            <consortium name="DOE Joint Genome Institute"/>
            <person name="David A.S."/>
            <person name="May G."/>
            <person name="Haridas S."/>
            <person name="Lim J."/>
            <person name="Wang M."/>
            <person name="Labutti K."/>
            <person name="Lipzen A."/>
            <person name="Barry K."/>
            <person name="Grigoriev I.V."/>
        </authorList>
    </citation>
    <scope>NUCLEOTIDE SEQUENCE [LARGE SCALE GENOMIC DNA]</scope>
    <source>
        <strain evidence="9">J235TASD1</strain>
    </source>
</reference>
<dbReference type="SMART" id="SM00355">
    <property type="entry name" value="ZnF_C2H2"/>
    <property type="match status" value="2"/>
</dbReference>
<evidence type="ECO:0008006" key="10">
    <source>
        <dbReference type="Google" id="ProtNLM"/>
    </source>
</evidence>
<evidence type="ECO:0000256" key="3">
    <source>
        <dbReference type="ARBA" id="ARBA00022833"/>
    </source>
</evidence>
<evidence type="ECO:0000259" key="6">
    <source>
        <dbReference type="PROSITE" id="PS50076"/>
    </source>
</evidence>
<organism evidence="8 9">
    <name type="scientific">Microdochium bolleyi</name>
    <dbReference type="NCBI Taxonomy" id="196109"/>
    <lineage>
        <taxon>Eukaryota</taxon>
        <taxon>Fungi</taxon>
        <taxon>Dikarya</taxon>
        <taxon>Ascomycota</taxon>
        <taxon>Pezizomycotina</taxon>
        <taxon>Sordariomycetes</taxon>
        <taxon>Xylariomycetidae</taxon>
        <taxon>Xylariales</taxon>
        <taxon>Microdochiaceae</taxon>
        <taxon>Microdochium</taxon>
    </lineage>
</organism>
<gene>
    <name evidence="8" type="ORF">Micbo1qcDRAFT_108961</name>
</gene>
<keyword evidence="1" id="KW-0479">Metal-binding</keyword>
<feature type="compositionally biased region" description="Basic and acidic residues" evidence="5">
    <location>
        <begin position="423"/>
        <end position="439"/>
    </location>
</feature>
<dbReference type="PROSITE" id="PS00028">
    <property type="entry name" value="ZINC_FINGER_C2H2_1"/>
    <property type="match status" value="2"/>
</dbReference>
<dbReference type="SMART" id="SM00271">
    <property type="entry name" value="DnaJ"/>
    <property type="match status" value="1"/>
</dbReference>
<keyword evidence="2 4" id="KW-0863">Zinc-finger</keyword>
<feature type="compositionally biased region" description="Basic and acidic residues" evidence="5">
    <location>
        <begin position="355"/>
        <end position="368"/>
    </location>
</feature>
<dbReference type="AlphaFoldDB" id="A0A136J0Z5"/>
<dbReference type="OrthoDB" id="5894at2759"/>
<dbReference type="CDD" id="cd06257">
    <property type="entry name" value="DnaJ"/>
    <property type="match status" value="1"/>
</dbReference>
<dbReference type="InterPro" id="IPR022755">
    <property type="entry name" value="Znf_C2H2_jaz"/>
</dbReference>
<evidence type="ECO:0000256" key="4">
    <source>
        <dbReference type="PROSITE-ProRule" id="PRU00042"/>
    </source>
</evidence>
<accession>A0A136J0Z5</accession>
<dbReference type="PROSITE" id="PS50076">
    <property type="entry name" value="DNAJ_2"/>
    <property type="match status" value="1"/>
</dbReference>
<feature type="domain" description="J" evidence="6">
    <location>
        <begin position="20"/>
        <end position="86"/>
    </location>
</feature>
<dbReference type="InterPro" id="IPR003604">
    <property type="entry name" value="Matrin/U1-like-C_Znf_C2H2"/>
</dbReference>
<dbReference type="PROSITE" id="PS00636">
    <property type="entry name" value="DNAJ_1"/>
    <property type="match status" value="1"/>
</dbReference>
<dbReference type="PROSITE" id="PS50157">
    <property type="entry name" value="ZINC_FINGER_C2H2_2"/>
    <property type="match status" value="2"/>
</dbReference>
<dbReference type="GO" id="GO:0005737">
    <property type="term" value="C:cytoplasm"/>
    <property type="evidence" value="ECO:0007669"/>
    <property type="project" value="TreeGrafter"/>
</dbReference>
<sequence>MGAEQSSSRGAAQDAPKKTDYYELLGIERQATDDEIKKAYRRKALELHPDRNYGDVERATQKFAEVQSAYEVLSDPQERAWYDSHRDAILRGDDPNDVDAAPEFRNVRVMTVDEIYALIGRFNKAVPMDDSPHSFFTILAETFERLAMAEVAAAEMDFENDYTQPPEYPPFGCSDDSDHLAKQFYGGWQNFATRLSFSWKDKWRLSDAPERRVRRLMEKENKKFREDAARDFNDAVRSLVIFVRKRDPRYVPNTKSEAERQKILRDSAAAQAARSRAANQAKMMNQKDAVPEWARAREGEDDAHLGEFSESEEESEVEVLECVVCDKVFKSEKQFEAHEKSKKHSKAVQQLQRQMRKENKHLNLKDSRAATPTTTTTTNSDAETDAPESDSDKAATKAPGRGVTKVPSSGETDSNTDDEDDEYASREDVEARLAGKKESASTVSHANALLSDYDGANENTDVDLSKDTAEMSLDSSEPAKKIGKAKAKREKRAARQAAERQDAAAGHTCAVCQEEFGSKTKLFAHIEEKGHAALKTVTPESGAKGSKKKR</sequence>
<dbReference type="SUPFAM" id="SSF57667">
    <property type="entry name" value="beta-beta-alpha zinc fingers"/>
    <property type="match status" value="1"/>
</dbReference>
<feature type="domain" description="C2H2-type" evidence="7">
    <location>
        <begin position="507"/>
        <end position="536"/>
    </location>
</feature>
<dbReference type="PANTHER" id="PTHR44029:SF1">
    <property type="entry name" value="DNAJ HOMOLOG SUBFAMILY C MEMBER 21"/>
    <property type="match status" value="1"/>
</dbReference>
<dbReference type="SUPFAM" id="SSF46565">
    <property type="entry name" value="Chaperone J-domain"/>
    <property type="match status" value="1"/>
</dbReference>
<feature type="domain" description="C2H2-type" evidence="7">
    <location>
        <begin position="320"/>
        <end position="349"/>
    </location>
</feature>
<dbReference type="EMBL" id="KQ964252">
    <property type="protein sequence ID" value="KXJ90666.1"/>
    <property type="molecule type" value="Genomic_DNA"/>
</dbReference>
<name>A0A136J0Z5_9PEZI</name>
<evidence type="ECO:0000256" key="1">
    <source>
        <dbReference type="ARBA" id="ARBA00022723"/>
    </source>
</evidence>
<dbReference type="InterPro" id="IPR036869">
    <property type="entry name" value="J_dom_sf"/>
</dbReference>
<dbReference type="SMART" id="SM00451">
    <property type="entry name" value="ZnF_U1"/>
    <property type="match status" value="1"/>
</dbReference>
<evidence type="ECO:0000313" key="9">
    <source>
        <dbReference type="Proteomes" id="UP000070501"/>
    </source>
</evidence>
<feature type="compositionally biased region" description="Basic residues" evidence="5">
    <location>
        <begin position="481"/>
        <end position="494"/>
    </location>
</feature>
<dbReference type="InterPro" id="IPR001623">
    <property type="entry name" value="DnaJ_domain"/>
</dbReference>
<protein>
    <recommendedName>
        <fullName evidence="10">DnaJ domain-containing protein</fullName>
    </recommendedName>
</protein>
<dbReference type="Proteomes" id="UP000070501">
    <property type="component" value="Unassembled WGS sequence"/>
</dbReference>
<dbReference type="InterPro" id="IPR051964">
    <property type="entry name" value="Chaperone_stress_response"/>
</dbReference>
<feature type="non-terminal residue" evidence="8">
    <location>
        <position position="550"/>
    </location>
</feature>
<keyword evidence="3" id="KW-0862">Zinc</keyword>
<dbReference type="Pfam" id="PF21884">
    <property type="entry name" value="ZUO1-like_ZHD"/>
    <property type="match status" value="1"/>
</dbReference>
<dbReference type="FunFam" id="1.10.287.110:FF:000046">
    <property type="entry name" value="dnaJ homolog subfamily C member 21"/>
    <property type="match status" value="1"/>
</dbReference>
<dbReference type="Pfam" id="PF12171">
    <property type="entry name" value="zf-C2H2_jaz"/>
    <property type="match status" value="1"/>
</dbReference>
<dbReference type="FunCoup" id="A0A136J0Z5">
    <property type="interactions" value="853"/>
</dbReference>
<dbReference type="GO" id="GO:0003676">
    <property type="term" value="F:nucleic acid binding"/>
    <property type="evidence" value="ECO:0007669"/>
    <property type="project" value="InterPro"/>
</dbReference>
<evidence type="ECO:0000259" key="7">
    <source>
        <dbReference type="PROSITE" id="PS50157"/>
    </source>
</evidence>
<evidence type="ECO:0000256" key="2">
    <source>
        <dbReference type="ARBA" id="ARBA00022771"/>
    </source>
</evidence>
<dbReference type="PANTHER" id="PTHR44029">
    <property type="entry name" value="DNAJ HOMOLOG SUBFAMILY C MEMBER 21"/>
    <property type="match status" value="1"/>
</dbReference>
<dbReference type="STRING" id="196109.A0A136J0Z5"/>
<dbReference type="InterPro" id="IPR013087">
    <property type="entry name" value="Znf_C2H2_type"/>
</dbReference>
<proteinExistence type="predicted"/>
<dbReference type="GO" id="GO:0008270">
    <property type="term" value="F:zinc ion binding"/>
    <property type="evidence" value="ECO:0007669"/>
    <property type="project" value="UniProtKB-KW"/>
</dbReference>
<dbReference type="Gene3D" id="1.10.287.110">
    <property type="entry name" value="DnaJ domain"/>
    <property type="match status" value="1"/>
</dbReference>
<keyword evidence="9" id="KW-1185">Reference proteome</keyword>
<feature type="region of interest" description="Disordered" evidence="5">
    <location>
        <begin position="334"/>
        <end position="507"/>
    </location>
</feature>
<evidence type="ECO:0000313" key="8">
    <source>
        <dbReference type="EMBL" id="KXJ90666.1"/>
    </source>
</evidence>